<dbReference type="InterPro" id="IPR010775">
    <property type="entry name" value="DUF1365"/>
</dbReference>
<proteinExistence type="predicted"/>
<gene>
    <name evidence="2" type="ORF">M0H32_05350</name>
</gene>
<protein>
    <submittedName>
        <fullName evidence="2">DUF1365 domain-containing protein</fullName>
    </submittedName>
</protein>
<dbReference type="PANTHER" id="PTHR33973">
    <property type="entry name" value="OS07G0153300 PROTEIN"/>
    <property type="match status" value="1"/>
</dbReference>
<name>A0ABT0GR90_9HYPH</name>
<reference evidence="2" key="1">
    <citation type="submission" date="2022-04" db="EMBL/GenBank/DDBJ databases">
        <title>Roseibium sp. CAU 1639 isolated from mud.</title>
        <authorList>
            <person name="Kim W."/>
        </authorList>
    </citation>
    <scope>NUCLEOTIDE SEQUENCE</scope>
    <source>
        <strain evidence="2">CAU 1639</strain>
    </source>
</reference>
<dbReference type="RefSeq" id="WP_248151699.1">
    <property type="nucleotide sequence ID" value="NZ_JALNMJ010000002.1"/>
</dbReference>
<evidence type="ECO:0000313" key="3">
    <source>
        <dbReference type="Proteomes" id="UP001431221"/>
    </source>
</evidence>
<feature type="region of interest" description="Disordered" evidence="1">
    <location>
        <begin position="259"/>
        <end position="283"/>
    </location>
</feature>
<accession>A0ABT0GR90</accession>
<dbReference type="EMBL" id="JALNMJ010000002">
    <property type="protein sequence ID" value="MCK7611577.1"/>
    <property type="molecule type" value="Genomic_DNA"/>
</dbReference>
<dbReference type="Pfam" id="PF07103">
    <property type="entry name" value="DUF1365"/>
    <property type="match status" value="1"/>
</dbReference>
<comment type="caution">
    <text evidence="2">The sequence shown here is derived from an EMBL/GenBank/DDBJ whole genome shotgun (WGS) entry which is preliminary data.</text>
</comment>
<keyword evidence="3" id="KW-1185">Reference proteome</keyword>
<dbReference type="PANTHER" id="PTHR33973:SF4">
    <property type="entry name" value="OS07G0153300 PROTEIN"/>
    <property type="match status" value="1"/>
</dbReference>
<sequence length="283" mass="32194">MRPRASNRASDNGPPPEAAAVLYSGSVMHHRMKPRQHRFSYEVFSVLLDLDRLDEANGLSRLFSVNRFNLLSFHEKDHGQRDGGNLRCHVERLLAGEGVQRPARILLLAYPRLLGYGFNPLSVYYAYDKQDRLLALIYEVRNTFGGLHTYVAPVKPGQWSDAGVRQDQRKEFYVSPFISMEQHYHFRMLPPGDTVRVRILEKDTAGPLLAASFSGTCSPLSTRSIARACLRVPFLSLKVMSAIHWEAFKIWRKRVPFHRRPANDAPDGGPSRRHQETALASNE</sequence>
<organism evidence="2 3">
    <name type="scientific">Roseibium sediminicola</name>
    <dbReference type="NCBI Taxonomy" id="2933272"/>
    <lineage>
        <taxon>Bacteria</taxon>
        <taxon>Pseudomonadati</taxon>
        <taxon>Pseudomonadota</taxon>
        <taxon>Alphaproteobacteria</taxon>
        <taxon>Hyphomicrobiales</taxon>
        <taxon>Stappiaceae</taxon>
        <taxon>Roseibium</taxon>
    </lineage>
</organism>
<evidence type="ECO:0000313" key="2">
    <source>
        <dbReference type="EMBL" id="MCK7611577.1"/>
    </source>
</evidence>
<evidence type="ECO:0000256" key="1">
    <source>
        <dbReference type="SAM" id="MobiDB-lite"/>
    </source>
</evidence>
<dbReference type="Proteomes" id="UP001431221">
    <property type="component" value="Unassembled WGS sequence"/>
</dbReference>